<evidence type="ECO:0000256" key="15">
    <source>
        <dbReference type="ARBA" id="ARBA00023170"/>
    </source>
</evidence>
<dbReference type="AlphaFoldDB" id="A0A835RZX4"/>
<evidence type="ECO:0000313" key="22">
    <source>
        <dbReference type="EMBL" id="KAG0501381.1"/>
    </source>
</evidence>
<evidence type="ECO:0000256" key="10">
    <source>
        <dbReference type="ARBA" id="ARBA00022741"/>
    </source>
</evidence>
<dbReference type="GO" id="GO:0004674">
    <property type="term" value="F:protein serine/threonine kinase activity"/>
    <property type="evidence" value="ECO:0007669"/>
    <property type="project" value="UniProtKB-KW"/>
</dbReference>
<comment type="subcellular location">
    <subcellularLocation>
        <location evidence="1">Cell membrane</location>
        <topology evidence="1">Single-pass membrane protein</topology>
    </subcellularLocation>
</comment>
<evidence type="ECO:0000256" key="3">
    <source>
        <dbReference type="ARBA" id="ARBA00012513"/>
    </source>
</evidence>
<dbReference type="GO" id="GO:0005524">
    <property type="term" value="F:ATP binding"/>
    <property type="evidence" value="ECO:0007669"/>
    <property type="project" value="UniProtKB-UniRule"/>
</dbReference>
<keyword evidence="14 20" id="KW-0472">Membrane</keyword>
<keyword evidence="8" id="KW-0732">Signal</keyword>
<evidence type="ECO:0000256" key="16">
    <source>
        <dbReference type="ARBA" id="ARBA00023180"/>
    </source>
</evidence>
<dbReference type="Gene3D" id="3.80.10.10">
    <property type="entry name" value="Ribonuclease Inhibitor"/>
    <property type="match status" value="1"/>
</dbReference>
<dbReference type="EMBL" id="JADCNM010000001">
    <property type="protein sequence ID" value="KAG0501381.1"/>
    <property type="molecule type" value="Genomic_DNA"/>
</dbReference>
<keyword evidence="15" id="KW-0675">Receptor</keyword>
<dbReference type="InterPro" id="IPR008271">
    <property type="entry name" value="Ser/Thr_kinase_AS"/>
</dbReference>
<dbReference type="PANTHER" id="PTHR48056">
    <property type="entry name" value="LRR RECEPTOR-LIKE SERINE/THREONINE-PROTEIN KINASE-RELATED"/>
    <property type="match status" value="1"/>
</dbReference>
<evidence type="ECO:0000256" key="5">
    <source>
        <dbReference type="ARBA" id="ARBA00022614"/>
    </source>
</evidence>
<keyword evidence="6" id="KW-0808">Transferase</keyword>
<dbReference type="Gene3D" id="1.10.510.10">
    <property type="entry name" value="Transferase(Phosphotransferase) domain 1"/>
    <property type="match status" value="1"/>
</dbReference>
<sequence length="569" mass="63650">MLDLSNNSLSGPIPPDLAKLSNLEELRLSSNMLTGTIPYHLANCTKLLVLDISQNLLSGSIPEEIVRMEMLRYLFLSGNKLTGLIPDSFTASQNLLELQLGNNMLEEAIPYSLGNLQYISLALNLSRNRLTSEIPASLGNLDKLQSLDLSFNFLSGFIPSELNNMASLSFVNVSSNHLSGVLPASWAKFVATLPNSFLQNPALCIKSDVFTFCKQEKDHKGNKTKFLIIFTVILVLLLLVAGLCAASYHRMRFHHWSESSVALNRHVDFVDLPKDLTYECIMHATEELSEKYLIGKGKYGTVYKAQIDNGLGKLCYAVKKIDLSEPSFSQERKVLAILRHRNLVRMAGYGITDGFGMIIYEYMQGGTLFEVLHQRKPRVPLNWELRHRIALGIAQGLSYLHHDCVSQVIHRDIKSSNILMDSELEPKIGDFGMAKIVDNSSSDTSWTPSSIVGTLGYIAPENGNSIKLTEKSDVYSYGVVILELLCRRMSVDPSFEDGVDIVTWVNANLKKVEQFNILQLLDKEISYWMEIERSNALKLLELAMSCTQQSSSARPTMRKVVANLVKLRC</sequence>
<protein>
    <recommendedName>
        <fullName evidence="3">non-specific serine/threonine protein kinase</fullName>
        <ecNumber evidence="3">2.7.11.1</ecNumber>
    </recommendedName>
</protein>
<feature type="binding site" evidence="19">
    <location>
        <position position="320"/>
    </location>
    <ligand>
        <name>ATP</name>
        <dbReference type="ChEBI" id="CHEBI:30616"/>
    </ligand>
</feature>
<evidence type="ECO:0000259" key="21">
    <source>
        <dbReference type="PROSITE" id="PS50011"/>
    </source>
</evidence>
<keyword evidence="4" id="KW-0723">Serine/threonine-protein kinase</keyword>
<accession>A0A835RZX4</accession>
<dbReference type="Pfam" id="PF00069">
    <property type="entry name" value="Pkinase"/>
    <property type="match status" value="1"/>
</dbReference>
<dbReference type="Proteomes" id="UP000639772">
    <property type="component" value="Chromosome 1"/>
</dbReference>
<keyword evidence="10 19" id="KW-0547">Nucleotide-binding</keyword>
<evidence type="ECO:0000256" key="4">
    <source>
        <dbReference type="ARBA" id="ARBA00022527"/>
    </source>
</evidence>
<dbReference type="Gene3D" id="3.30.200.20">
    <property type="entry name" value="Phosphorylase Kinase, domain 1"/>
    <property type="match status" value="1"/>
</dbReference>
<comment type="caution">
    <text evidence="22">The sequence shown here is derived from an EMBL/GenBank/DDBJ whole genome shotgun (WGS) entry which is preliminary data.</text>
</comment>
<dbReference type="OrthoDB" id="676979at2759"/>
<dbReference type="GO" id="GO:0033612">
    <property type="term" value="F:receptor serine/threonine kinase binding"/>
    <property type="evidence" value="ECO:0007669"/>
    <property type="project" value="TreeGrafter"/>
</dbReference>
<keyword evidence="16" id="KW-0325">Glycoprotein</keyword>
<proteinExistence type="inferred from homology"/>
<evidence type="ECO:0000256" key="19">
    <source>
        <dbReference type="PROSITE-ProRule" id="PRU10141"/>
    </source>
</evidence>
<dbReference type="InterPro" id="IPR011009">
    <property type="entry name" value="Kinase-like_dom_sf"/>
</dbReference>
<dbReference type="Pfam" id="PF13855">
    <property type="entry name" value="LRR_8"/>
    <property type="match status" value="1"/>
</dbReference>
<evidence type="ECO:0000256" key="12">
    <source>
        <dbReference type="ARBA" id="ARBA00022840"/>
    </source>
</evidence>
<dbReference type="SMART" id="SM00369">
    <property type="entry name" value="LRR_TYP"/>
    <property type="match status" value="4"/>
</dbReference>
<feature type="transmembrane region" description="Helical" evidence="20">
    <location>
        <begin position="226"/>
        <end position="248"/>
    </location>
</feature>
<dbReference type="EC" id="2.7.11.1" evidence="3"/>
<evidence type="ECO:0000256" key="8">
    <source>
        <dbReference type="ARBA" id="ARBA00022729"/>
    </source>
</evidence>
<dbReference type="FunFam" id="3.80.10.10:FF:000111">
    <property type="entry name" value="LRR receptor-like serine/threonine-protein kinase ERECTA"/>
    <property type="match status" value="1"/>
</dbReference>
<evidence type="ECO:0000256" key="14">
    <source>
        <dbReference type="ARBA" id="ARBA00023136"/>
    </source>
</evidence>
<evidence type="ECO:0000256" key="11">
    <source>
        <dbReference type="ARBA" id="ARBA00022777"/>
    </source>
</evidence>
<dbReference type="PROSITE" id="PS00108">
    <property type="entry name" value="PROTEIN_KINASE_ST"/>
    <property type="match status" value="1"/>
</dbReference>
<dbReference type="InterPro" id="IPR000719">
    <property type="entry name" value="Prot_kinase_dom"/>
</dbReference>
<evidence type="ECO:0000256" key="18">
    <source>
        <dbReference type="ARBA" id="ARBA00048679"/>
    </source>
</evidence>
<keyword evidence="12 19" id="KW-0067">ATP-binding</keyword>
<dbReference type="CDD" id="cd14066">
    <property type="entry name" value="STKc_IRAK"/>
    <property type="match status" value="1"/>
</dbReference>
<dbReference type="SUPFAM" id="SSF56112">
    <property type="entry name" value="Protein kinase-like (PK-like)"/>
    <property type="match status" value="1"/>
</dbReference>
<feature type="domain" description="Protein kinase" evidence="21">
    <location>
        <begin position="288"/>
        <end position="567"/>
    </location>
</feature>
<dbReference type="Pfam" id="PF00560">
    <property type="entry name" value="LRR_1"/>
    <property type="match status" value="3"/>
</dbReference>
<evidence type="ECO:0000256" key="1">
    <source>
        <dbReference type="ARBA" id="ARBA00004162"/>
    </source>
</evidence>
<dbReference type="PROSITE" id="PS50011">
    <property type="entry name" value="PROTEIN_KINASE_DOM"/>
    <property type="match status" value="1"/>
</dbReference>
<gene>
    <name evidence="22" type="ORF">HPP92_001453</name>
</gene>
<comment type="similarity">
    <text evidence="2">Belongs to the RLP family.</text>
</comment>
<dbReference type="InterPro" id="IPR050647">
    <property type="entry name" value="Plant_LRR-RLKs"/>
</dbReference>
<dbReference type="SUPFAM" id="SSF52058">
    <property type="entry name" value="L domain-like"/>
    <property type="match status" value="1"/>
</dbReference>
<keyword evidence="13 20" id="KW-1133">Transmembrane helix</keyword>
<dbReference type="SMART" id="SM00220">
    <property type="entry name" value="S_TKc"/>
    <property type="match status" value="1"/>
</dbReference>
<dbReference type="GO" id="GO:0005886">
    <property type="term" value="C:plasma membrane"/>
    <property type="evidence" value="ECO:0007669"/>
    <property type="project" value="UniProtKB-SubCell"/>
</dbReference>
<dbReference type="InterPro" id="IPR003591">
    <property type="entry name" value="Leu-rich_rpt_typical-subtyp"/>
</dbReference>
<evidence type="ECO:0000256" key="13">
    <source>
        <dbReference type="ARBA" id="ARBA00022989"/>
    </source>
</evidence>
<dbReference type="InterPro" id="IPR001611">
    <property type="entry name" value="Leu-rich_rpt"/>
</dbReference>
<dbReference type="PROSITE" id="PS00107">
    <property type="entry name" value="PROTEIN_KINASE_ATP"/>
    <property type="match status" value="1"/>
</dbReference>
<dbReference type="FunFam" id="3.80.10.10:FF:000383">
    <property type="entry name" value="Leucine-rich repeat receptor protein kinase EMS1"/>
    <property type="match status" value="1"/>
</dbReference>
<organism evidence="22 23">
    <name type="scientific">Vanilla planifolia</name>
    <name type="common">Vanilla</name>
    <dbReference type="NCBI Taxonomy" id="51239"/>
    <lineage>
        <taxon>Eukaryota</taxon>
        <taxon>Viridiplantae</taxon>
        <taxon>Streptophyta</taxon>
        <taxon>Embryophyta</taxon>
        <taxon>Tracheophyta</taxon>
        <taxon>Spermatophyta</taxon>
        <taxon>Magnoliopsida</taxon>
        <taxon>Liliopsida</taxon>
        <taxon>Asparagales</taxon>
        <taxon>Orchidaceae</taxon>
        <taxon>Vanilloideae</taxon>
        <taxon>Vanilleae</taxon>
        <taxon>Vanilla</taxon>
    </lineage>
</organism>
<evidence type="ECO:0000256" key="9">
    <source>
        <dbReference type="ARBA" id="ARBA00022737"/>
    </source>
</evidence>
<dbReference type="FunFam" id="1.10.510.10:FF:000569">
    <property type="entry name" value="Serine/threonine-protein kinase-like protein CCR4"/>
    <property type="match status" value="1"/>
</dbReference>
<reference evidence="22 23" key="1">
    <citation type="journal article" date="2020" name="Nat. Food">
        <title>A phased Vanilla planifolia genome enables genetic improvement of flavour and production.</title>
        <authorList>
            <person name="Hasing T."/>
            <person name="Tang H."/>
            <person name="Brym M."/>
            <person name="Khazi F."/>
            <person name="Huang T."/>
            <person name="Chambers A.H."/>
        </authorList>
    </citation>
    <scope>NUCLEOTIDE SEQUENCE [LARGE SCALE GENOMIC DNA]</scope>
    <source>
        <tissue evidence="22">Leaf</tissue>
    </source>
</reference>
<name>A0A835RZX4_VANPL</name>
<evidence type="ECO:0000256" key="17">
    <source>
        <dbReference type="ARBA" id="ARBA00047899"/>
    </source>
</evidence>
<evidence type="ECO:0000256" key="6">
    <source>
        <dbReference type="ARBA" id="ARBA00022679"/>
    </source>
</evidence>
<comment type="catalytic activity">
    <reaction evidence="17">
        <text>L-threonyl-[protein] + ATP = O-phospho-L-threonyl-[protein] + ADP + H(+)</text>
        <dbReference type="Rhea" id="RHEA:46608"/>
        <dbReference type="Rhea" id="RHEA-COMP:11060"/>
        <dbReference type="Rhea" id="RHEA-COMP:11605"/>
        <dbReference type="ChEBI" id="CHEBI:15378"/>
        <dbReference type="ChEBI" id="CHEBI:30013"/>
        <dbReference type="ChEBI" id="CHEBI:30616"/>
        <dbReference type="ChEBI" id="CHEBI:61977"/>
        <dbReference type="ChEBI" id="CHEBI:456216"/>
        <dbReference type="EC" id="2.7.11.1"/>
    </reaction>
</comment>
<evidence type="ECO:0000256" key="7">
    <source>
        <dbReference type="ARBA" id="ARBA00022692"/>
    </source>
</evidence>
<keyword evidence="5" id="KW-0433">Leucine-rich repeat</keyword>
<keyword evidence="7 20" id="KW-0812">Transmembrane</keyword>
<comment type="catalytic activity">
    <reaction evidence="18">
        <text>L-seryl-[protein] + ATP = O-phospho-L-seryl-[protein] + ADP + H(+)</text>
        <dbReference type="Rhea" id="RHEA:17989"/>
        <dbReference type="Rhea" id="RHEA-COMP:9863"/>
        <dbReference type="Rhea" id="RHEA-COMP:11604"/>
        <dbReference type="ChEBI" id="CHEBI:15378"/>
        <dbReference type="ChEBI" id="CHEBI:29999"/>
        <dbReference type="ChEBI" id="CHEBI:30616"/>
        <dbReference type="ChEBI" id="CHEBI:83421"/>
        <dbReference type="ChEBI" id="CHEBI:456216"/>
        <dbReference type="EC" id="2.7.11.1"/>
    </reaction>
</comment>
<evidence type="ECO:0000256" key="20">
    <source>
        <dbReference type="SAM" id="Phobius"/>
    </source>
</evidence>
<evidence type="ECO:0000313" key="23">
    <source>
        <dbReference type="Proteomes" id="UP000639772"/>
    </source>
</evidence>
<keyword evidence="9" id="KW-0677">Repeat</keyword>
<evidence type="ECO:0000256" key="2">
    <source>
        <dbReference type="ARBA" id="ARBA00009592"/>
    </source>
</evidence>
<dbReference type="InterPro" id="IPR032675">
    <property type="entry name" value="LRR_dom_sf"/>
</dbReference>
<keyword evidence="11" id="KW-0418">Kinase</keyword>
<dbReference type="PANTHER" id="PTHR48056:SF36">
    <property type="entry name" value="OS10G0155800 PROTEIN"/>
    <property type="match status" value="1"/>
</dbReference>
<dbReference type="InterPro" id="IPR017441">
    <property type="entry name" value="Protein_kinase_ATP_BS"/>
</dbReference>